<dbReference type="VEuPathDB" id="FungiDB:MGL_4078"/>
<sequence>MNEGSSSAAHEGEIAWFHAGTDLSRSHALDICAELVGHVTHTEKKLVLDAFQSSLAVPWCISNQYYQAHVHHVYLEEFNQIGGRPAVVLLVRHDMSQDAHQQVLDRLRSEQEVDVALVLGVRMDNETPGGSKEVLSGPDVDELDAMYGSTGWEYMELIPDAPKRISEALMAHSSWPGMQLTEKGTSKGGDENEDEMGEFQTFQDPFLAAVRDASDNTEDDPLMEMFEQIHTKLDYVKSLPYGPAREREAARVALAFQRSVP</sequence>
<dbReference type="OMA" id="HEGEIAW"/>
<keyword evidence="2" id="KW-1185">Reference proteome</keyword>
<dbReference type="Proteomes" id="UP000008837">
    <property type="component" value="Unassembled WGS sequence"/>
</dbReference>
<dbReference type="EMBL" id="AAYY01000020">
    <property type="protein sequence ID" value="EDP41529.1"/>
    <property type="molecule type" value="Genomic_DNA"/>
</dbReference>
<dbReference type="STRING" id="425265.A8QD10"/>
<gene>
    <name evidence="1" type="ORF">MGL_4078</name>
</gene>
<accession>A8QD10</accession>
<reference evidence="1 2" key="1">
    <citation type="journal article" date="2007" name="Proc. Natl. Acad. Sci. U.S.A.">
        <title>Dandruff-associated Malassezia genomes reveal convergent and divergent virulence traits shared with plant and human fungal pathogens.</title>
        <authorList>
            <person name="Xu J."/>
            <person name="Saunders C.W."/>
            <person name="Hu P."/>
            <person name="Grant R.A."/>
            <person name="Boekhout T."/>
            <person name="Kuramae E.E."/>
            <person name="Kronstad J.W."/>
            <person name="Deangelis Y.M."/>
            <person name="Reeder N.L."/>
            <person name="Johnstone K.R."/>
            <person name="Leland M."/>
            <person name="Fieno A.M."/>
            <person name="Begley W.M."/>
            <person name="Sun Y."/>
            <person name="Lacey M.P."/>
            <person name="Chaudhary T."/>
            <person name="Keough T."/>
            <person name="Chu L."/>
            <person name="Sears R."/>
            <person name="Yuan B."/>
            <person name="Dawson T.L.Jr."/>
        </authorList>
    </citation>
    <scope>NUCLEOTIDE SEQUENCE [LARGE SCALE GENOMIC DNA]</scope>
    <source>
        <strain evidence="2">ATCC MYA-4612 / CBS 7966</strain>
    </source>
</reference>
<name>A8QD10_MALGO</name>
<proteinExistence type="predicted"/>
<comment type="caution">
    <text evidence="1">The sequence shown here is derived from an EMBL/GenBank/DDBJ whole genome shotgun (WGS) entry which is preliminary data.</text>
</comment>
<organism evidence="1 2">
    <name type="scientific">Malassezia globosa (strain ATCC MYA-4612 / CBS 7966)</name>
    <name type="common">Dandruff-associated fungus</name>
    <dbReference type="NCBI Taxonomy" id="425265"/>
    <lineage>
        <taxon>Eukaryota</taxon>
        <taxon>Fungi</taxon>
        <taxon>Dikarya</taxon>
        <taxon>Basidiomycota</taxon>
        <taxon>Ustilaginomycotina</taxon>
        <taxon>Malasseziomycetes</taxon>
        <taxon>Malasseziales</taxon>
        <taxon>Malasseziaceae</taxon>
        <taxon>Malassezia</taxon>
    </lineage>
</organism>
<evidence type="ECO:0000313" key="1">
    <source>
        <dbReference type="EMBL" id="EDP41529.1"/>
    </source>
</evidence>
<dbReference type="GeneID" id="5853104"/>
<protein>
    <submittedName>
        <fullName evidence="1">Uncharacterized protein</fullName>
    </submittedName>
</protein>
<dbReference type="KEGG" id="mgl:MGL_4078"/>
<dbReference type="OrthoDB" id="3362485at2759"/>
<dbReference type="InParanoid" id="A8QD10"/>
<dbReference type="AlphaFoldDB" id="A8QD10"/>
<dbReference type="RefSeq" id="XP_001728743.1">
    <property type="nucleotide sequence ID" value="XM_001728691.1"/>
</dbReference>
<evidence type="ECO:0000313" key="2">
    <source>
        <dbReference type="Proteomes" id="UP000008837"/>
    </source>
</evidence>